<feature type="domain" description="C-type lectin" evidence="3">
    <location>
        <begin position="720"/>
        <end position="832"/>
    </location>
</feature>
<keyword evidence="5" id="KW-1185">Reference proteome</keyword>
<dbReference type="PROSITE" id="PS52031">
    <property type="entry name" value="GG_LECTIN"/>
    <property type="match status" value="1"/>
</dbReference>
<dbReference type="InterPro" id="IPR018378">
    <property type="entry name" value="C-type_lectin_CS"/>
</dbReference>
<gene>
    <name evidence="6" type="primary">LOC118417473</name>
</gene>
<dbReference type="KEGG" id="bfo:118417473"/>
<dbReference type="InterPro" id="IPR013320">
    <property type="entry name" value="ConA-like_dom_sf"/>
</dbReference>
<dbReference type="Gene3D" id="3.10.100.10">
    <property type="entry name" value="Mannose-Binding Protein A, subunit A"/>
    <property type="match status" value="6"/>
</dbReference>
<reference evidence="5" key="1">
    <citation type="journal article" date="2020" name="Nat. Ecol. Evol.">
        <title>Deeply conserved synteny resolves early events in vertebrate evolution.</title>
        <authorList>
            <person name="Simakov O."/>
            <person name="Marletaz F."/>
            <person name="Yue J.X."/>
            <person name="O'Connell B."/>
            <person name="Jenkins J."/>
            <person name="Brandt A."/>
            <person name="Calef R."/>
            <person name="Tung C.H."/>
            <person name="Huang T.K."/>
            <person name="Schmutz J."/>
            <person name="Satoh N."/>
            <person name="Yu J.K."/>
            <person name="Putnam N.H."/>
            <person name="Green R.E."/>
            <person name="Rokhsar D.S."/>
        </authorList>
    </citation>
    <scope>NUCLEOTIDE SEQUENCE [LARGE SCALE GENOMIC DNA]</scope>
    <source>
        <strain evidence="5">S238N-H82</strain>
    </source>
</reference>
<feature type="domain" description="C-type lectin" evidence="3">
    <location>
        <begin position="1312"/>
        <end position="1429"/>
    </location>
</feature>
<dbReference type="FunFam" id="2.60.120.200:FF:000182">
    <property type="entry name" value="MAM and LDL-receptor class A domain-containing protein 1"/>
    <property type="match status" value="1"/>
</dbReference>
<dbReference type="PROSITE" id="PS00740">
    <property type="entry name" value="MAM_1"/>
    <property type="match status" value="1"/>
</dbReference>
<dbReference type="Pfam" id="PF12248">
    <property type="entry name" value="Methyltransf_FA"/>
    <property type="match status" value="1"/>
</dbReference>
<evidence type="ECO:0000259" key="4">
    <source>
        <dbReference type="PROSITE" id="PS50060"/>
    </source>
</evidence>
<dbReference type="GeneID" id="118417473"/>
<dbReference type="SMART" id="SM00034">
    <property type="entry name" value="CLECT"/>
    <property type="match status" value="6"/>
</dbReference>
<evidence type="ECO:0000256" key="1">
    <source>
        <dbReference type="ARBA" id="ARBA00022737"/>
    </source>
</evidence>
<feature type="domain" description="C-type lectin" evidence="3">
    <location>
        <begin position="1441"/>
        <end position="1558"/>
    </location>
</feature>
<sequence>MCDSYKCDIAISNFGSAGHSSNSSDSNNCNTILPEIADTSHCSNSSDSYKCSTGSYDIAGTSSCSSNSRYLIATLTPSPGAFDCDFEADFCGWTQDRSDNFNWTRQAGASESSGTGPSFDHTMGNETGTGYYIFIEASAPQDVGDIARLYSPAVTAASAMCLRFWYHMYGMHMGELHVYTRTDPAPEVLVFNRTGRQGDEWHQAEVEIDIAGTYQVGTPALKTQRFAVWARSYAYNDPGYNVNGTYITINGEESRIEERELVIISVPRRGHQVFIVNERTGAVENKTHFDTQGDGVSAAQQLTTFLQGVPEGRVIVIAVQQSGDTTVINEPALTPYGANITQLGRRESWAMITQKGSIPPWFVEKHSANGTGPTVVEAYIPTGNEWSQVFSTVRGTGQRVYDAWSAGPGETVLHNKCQVVEKWASLNIKRVKIVLESSSGDVELIFDGQNTDKFNWFSKSRLLSSPWNDISTESQNVFSMEGATGPQRSFYINRHYQNCRDTGWLAVTEGGPAGVCSWEQVSEDQLPYIMFSRLNTYVSWNDAVNTGIANRMVIYIDAGDVVCSCPAGYTLNENGTSCDVVPLSLTFRTHDNTYSGSGNYLTVEIFSDVCDDICTATTVSGLKRRGREYVRTFVASDFGDPTRLRLTTSGTDRLRLDWIDVYNGYTGRQVRFSCPSDGCTLSRNSREGSTQIVLGLNVTTTSSPSTTMASTECPAEWSVFNGKCYKVFTETLTYSQAKQNCNDHGGRLAMIKDSAINNFLKTLPSDHKWFGLSDQVTEGQFLWEDGTSLASTGFTDWYPGEPNGGAGENCVQYWRHSWNDRGCTDLLGFTCEVQATRPTPTPTHGTATTPTPAPTPVTACPDGYIQYSAFCFKAIDELKTFEGARQLCAMDSARLAMPKNSGTNVFLESLTTADSYWIGLNDMDVEGQWRWEDGTTLDMTNDFSSWAAGEPNSNGEQHCVRHYDEGLWDDNQCHDTLKVLCQINLACPTGYSLHGSFCYKAFDELKTNNGARQVCSEDSGRLAIIKDNITNTFLARLISQDNYYIGLNDLNVEGQFRWEDGTVYNNDTDFSNWSPGEPDNSGNQDCVKLSGDGLWGDKDCTIKRKFICQINLAPKKWREDSRCGEGYPAPNGNPAECNPSGVRPCCSPHNWCGLNADHCDCEGCVDYRSPGHLSDWVKHGSRYYKFLQSTFVPYTEARALCEAEDAKIAMPKDQAAHDFIVQYRNQFYNNINLWIGLNDINVEGDFVWEDGTPLGSLSRWFPRQPNNGNGLQHCAVLTPETNPYPNQWRDDDCSYTRAAICERGCPTNYTQLNDSCFKAFEDPKTFSESREACAALGGVLAMPKDRVTNNLLTNLMQPGINYWFGLTYHDTEGQWRWEDGSVYDIDTDFGNWSLNEPNNMGGQEHCAHFTKRHSWNDRRCHRAHSYICQIQPGCPTDYTQLNDSCFKAFEDLKTFSNSREACAALGGVLAMSKDRVTNDFLASLMQPGLDYWLGLMYHDAEGQWRWEDGSVYDLDTDFRNWNPGEPNNMGGLEHCAYLTTKYTWNDYRCHNNFNYICQIQTATRPTPTPTSVTAELPEDRVYNVTTSSSTFRWELEAIPVISFAVEAKASSDVRLALSPVNNFTSVMYEIIIGGWSNLLTTLRRTDSEDHLAVKLTPGILPAGRFRRFWVQIIKGTVRVGMDNQTSPLIEWTDPSPIDVRFVGFATSEGNLGQFRFYSTLSGKQDTHCLAIRMACFLSNH</sequence>
<dbReference type="InterPro" id="IPR022041">
    <property type="entry name" value="Methyltransf_FA"/>
</dbReference>
<feature type="domain" description="MAM" evidence="4">
    <location>
        <begin position="82"/>
        <end position="216"/>
    </location>
</feature>
<dbReference type="InterPro" id="IPR039477">
    <property type="entry name" value="ILEI/PANDER_dom"/>
</dbReference>
<feature type="domain" description="C-type lectin" evidence="3">
    <location>
        <begin position="1179"/>
        <end position="1302"/>
    </location>
</feature>
<dbReference type="Gene3D" id="2.60.120.200">
    <property type="match status" value="1"/>
</dbReference>
<dbReference type="InterPro" id="IPR016187">
    <property type="entry name" value="CTDL_fold"/>
</dbReference>
<evidence type="ECO:0000259" key="3">
    <source>
        <dbReference type="PROSITE" id="PS50041"/>
    </source>
</evidence>
<keyword evidence="2" id="KW-1015">Disulfide bond</keyword>
<dbReference type="PANTHER" id="PTHR22801">
    <property type="entry name" value="LITHOSTATHINE"/>
    <property type="match status" value="1"/>
</dbReference>
<name>A0A9J7MS63_BRAFL</name>
<keyword evidence="1" id="KW-0677">Repeat</keyword>
<dbReference type="SUPFAM" id="SSF56436">
    <property type="entry name" value="C-type lectin-like"/>
    <property type="match status" value="6"/>
</dbReference>
<dbReference type="Pfam" id="PF00059">
    <property type="entry name" value="Lectin_C"/>
    <property type="match status" value="6"/>
</dbReference>
<dbReference type="CDD" id="cd10909">
    <property type="entry name" value="ChtBD1_GH18_2"/>
    <property type="match status" value="1"/>
</dbReference>
<dbReference type="Gene3D" id="2.10.25.10">
    <property type="entry name" value="Laminin"/>
    <property type="match status" value="1"/>
</dbReference>
<dbReference type="Pfam" id="PF00629">
    <property type="entry name" value="MAM"/>
    <property type="match status" value="1"/>
</dbReference>
<evidence type="ECO:0000256" key="2">
    <source>
        <dbReference type="ARBA" id="ARBA00023157"/>
    </source>
</evidence>
<dbReference type="PANTHER" id="PTHR22801:SF63">
    <property type="entry name" value="C-TYPE LECTIN DOMAIN-CONTAINING PROTEIN"/>
    <property type="match status" value="1"/>
</dbReference>
<dbReference type="Pfam" id="PF15711">
    <property type="entry name" value="ILEI"/>
    <property type="match status" value="1"/>
</dbReference>
<dbReference type="InterPro" id="IPR001304">
    <property type="entry name" value="C-type_lectin-like"/>
</dbReference>
<dbReference type="FunFam" id="3.10.100.10:FF:000169">
    <property type="match status" value="3"/>
</dbReference>
<proteinExistence type="predicted"/>
<dbReference type="SMART" id="SM00137">
    <property type="entry name" value="MAM"/>
    <property type="match status" value="1"/>
</dbReference>
<dbReference type="PROSITE" id="PS50060">
    <property type="entry name" value="MAM_2"/>
    <property type="match status" value="1"/>
</dbReference>
<dbReference type="OrthoDB" id="5858677at2759"/>
<protein>
    <submittedName>
        <fullName evidence="6">Uncharacterized protein LOC118417473</fullName>
    </submittedName>
</protein>
<dbReference type="SUPFAM" id="SSF49899">
    <property type="entry name" value="Concanavalin A-like lectins/glucanases"/>
    <property type="match status" value="1"/>
</dbReference>
<organism evidence="5 6">
    <name type="scientific">Branchiostoma floridae</name>
    <name type="common">Florida lancelet</name>
    <name type="synonym">Amphioxus</name>
    <dbReference type="NCBI Taxonomy" id="7739"/>
    <lineage>
        <taxon>Eukaryota</taxon>
        <taxon>Metazoa</taxon>
        <taxon>Chordata</taxon>
        <taxon>Cephalochordata</taxon>
        <taxon>Leptocardii</taxon>
        <taxon>Amphioxiformes</taxon>
        <taxon>Branchiostomatidae</taxon>
        <taxon>Branchiostoma</taxon>
    </lineage>
</organism>
<dbReference type="CDD" id="cd00037">
    <property type="entry name" value="CLECT"/>
    <property type="match status" value="4"/>
</dbReference>
<dbReference type="CDD" id="cd06263">
    <property type="entry name" value="MAM"/>
    <property type="match status" value="1"/>
</dbReference>
<evidence type="ECO:0000313" key="5">
    <source>
        <dbReference type="Proteomes" id="UP000001554"/>
    </source>
</evidence>
<dbReference type="Proteomes" id="UP000001554">
    <property type="component" value="Chromosome 6"/>
</dbReference>
<feature type="domain" description="C-type lectin" evidence="3">
    <location>
        <begin position="994"/>
        <end position="1109"/>
    </location>
</feature>
<dbReference type="InterPro" id="IPR016186">
    <property type="entry name" value="C-type_lectin-like/link_sf"/>
</dbReference>
<dbReference type="GO" id="GO:0016020">
    <property type="term" value="C:membrane"/>
    <property type="evidence" value="ECO:0007669"/>
    <property type="project" value="InterPro"/>
</dbReference>
<dbReference type="InterPro" id="IPR000998">
    <property type="entry name" value="MAM_dom"/>
</dbReference>
<dbReference type="PROSITE" id="PS00615">
    <property type="entry name" value="C_TYPE_LECTIN_1"/>
    <property type="match status" value="4"/>
</dbReference>
<evidence type="ECO:0000313" key="6">
    <source>
        <dbReference type="RefSeq" id="XP_035678932.1"/>
    </source>
</evidence>
<dbReference type="PROSITE" id="PS50041">
    <property type="entry name" value="C_TYPE_LECTIN_2"/>
    <property type="match status" value="6"/>
</dbReference>
<reference evidence="6" key="2">
    <citation type="submission" date="2025-08" db="UniProtKB">
        <authorList>
            <consortium name="RefSeq"/>
        </authorList>
    </citation>
    <scope>IDENTIFICATION</scope>
    <source>
        <strain evidence="6">S238N-H82</strain>
        <tissue evidence="6">Testes</tissue>
    </source>
</reference>
<dbReference type="RefSeq" id="XP_035678932.1">
    <property type="nucleotide sequence ID" value="XM_035823039.1"/>
</dbReference>
<feature type="domain" description="C-type lectin" evidence="3">
    <location>
        <begin position="867"/>
        <end position="982"/>
    </location>
</feature>
<accession>A0A9J7MS63</accession>
<dbReference type="InterPro" id="IPR050801">
    <property type="entry name" value="Ca-Dep_Lectins_ImmuneDev"/>
</dbReference>